<reference evidence="2" key="2">
    <citation type="submission" date="2018-05" db="EMBL/GenBank/DDBJ databases">
        <title>OmerRS3 (Oryza meridionalis Reference Sequence Version 3).</title>
        <authorList>
            <person name="Zhang J."/>
            <person name="Kudrna D."/>
            <person name="Lee S."/>
            <person name="Talag J."/>
            <person name="Welchert J."/>
            <person name="Wing R.A."/>
        </authorList>
    </citation>
    <scope>NUCLEOTIDE SEQUENCE [LARGE SCALE GENOMIC DNA]</scope>
    <source>
        <strain evidence="2">cv. OR44</strain>
    </source>
</reference>
<dbReference type="Gramene" id="OMERI08G01660.12">
    <property type="protein sequence ID" value="OMERI08G01660.12"/>
    <property type="gene ID" value="OMERI08G01660"/>
</dbReference>
<evidence type="ECO:0000313" key="2">
    <source>
        <dbReference type="EnsemblPlants" id="OMERI08G01660.12"/>
    </source>
</evidence>
<dbReference type="AlphaFoldDB" id="A0A0E0EHA7"/>
<dbReference type="EnsemblPlants" id="OMERI08G01660.12">
    <property type="protein sequence ID" value="OMERI08G01660.12"/>
    <property type="gene ID" value="OMERI08G01660"/>
</dbReference>
<keyword evidence="3" id="KW-1185">Reference proteome</keyword>
<protein>
    <submittedName>
        <fullName evidence="2">Uncharacterized protein</fullName>
    </submittedName>
</protein>
<evidence type="ECO:0000256" key="1">
    <source>
        <dbReference type="SAM" id="MobiDB-lite"/>
    </source>
</evidence>
<evidence type="ECO:0000313" key="3">
    <source>
        <dbReference type="Proteomes" id="UP000008021"/>
    </source>
</evidence>
<feature type="region of interest" description="Disordered" evidence="1">
    <location>
        <begin position="75"/>
        <end position="105"/>
    </location>
</feature>
<proteinExistence type="predicted"/>
<name>A0A0E0EHA7_9ORYZ</name>
<accession>A0A0E0EHA7</accession>
<reference evidence="2" key="1">
    <citation type="submission" date="2015-04" db="UniProtKB">
        <authorList>
            <consortium name="EnsemblPlants"/>
        </authorList>
    </citation>
    <scope>IDENTIFICATION</scope>
</reference>
<dbReference type="Proteomes" id="UP000008021">
    <property type="component" value="Chromosome 8"/>
</dbReference>
<feature type="compositionally biased region" description="Basic residues" evidence="1">
    <location>
        <begin position="75"/>
        <end position="88"/>
    </location>
</feature>
<sequence>MLESWLYGYLERPIQRDCWRCCDSQNPIRRRPLLPLVSRSPSPSRSPAAVAASVSAFPSRRRLCLRRRGRVHLRGRRVGVSERRRRRRGEQPSPPRSPPSPSAAAARRLLRPPASGSGLHVIGDADLTAVHALGSVSSSAVAEHRHFRLHLALALSSAAAAAPVLRCRCHRRAPLLGPSPPSPTAAAPSSVAAAIEDTTLVTEPASMKAVAAARRGEPTAYNLALHEHGPKLYDKLTEDMEDHLQEMCVSIEAAQGVLLEADTVFIHPTVDPSMCICGGARQQAAASSPRTPTSMP</sequence>
<dbReference type="HOGENOM" id="CLU_941296_0_0_1"/>
<feature type="compositionally biased region" description="Pro residues" evidence="1">
    <location>
        <begin position="92"/>
        <end position="101"/>
    </location>
</feature>
<organism evidence="2">
    <name type="scientific">Oryza meridionalis</name>
    <dbReference type="NCBI Taxonomy" id="40149"/>
    <lineage>
        <taxon>Eukaryota</taxon>
        <taxon>Viridiplantae</taxon>
        <taxon>Streptophyta</taxon>
        <taxon>Embryophyta</taxon>
        <taxon>Tracheophyta</taxon>
        <taxon>Spermatophyta</taxon>
        <taxon>Magnoliopsida</taxon>
        <taxon>Liliopsida</taxon>
        <taxon>Poales</taxon>
        <taxon>Poaceae</taxon>
        <taxon>BOP clade</taxon>
        <taxon>Oryzoideae</taxon>
        <taxon>Oryzeae</taxon>
        <taxon>Oryzinae</taxon>
        <taxon>Oryza</taxon>
    </lineage>
</organism>